<dbReference type="AlphaFoldDB" id="A0A1M8ACG6"/>
<feature type="transmembrane region" description="Helical" evidence="6">
    <location>
        <begin position="158"/>
        <end position="176"/>
    </location>
</feature>
<proteinExistence type="inferred from homology"/>
<reference evidence="8" key="1">
    <citation type="journal article" date="2017" name="Nucleic Acids Res.">
        <title>Proteogenomics produces comprehensive and highly accurate protein-coding gene annotation in a complete genome assembly of Malassezia sympodialis.</title>
        <authorList>
            <person name="Zhu Y."/>
            <person name="Engstroem P.G."/>
            <person name="Tellgren-Roth C."/>
            <person name="Baudo C.D."/>
            <person name="Kennell J.C."/>
            <person name="Sun S."/>
            <person name="Billmyre R.B."/>
            <person name="Schroeder M.S."/>
            <person name="Andersson A."/>
            <person name="Holm T."/>
            <person name="Sigurgeirsson B."/>
            <person name="Wu G."/>
            <person name="Sankaranarayanan S.R."/>
            <person name="Siddharthan R."/>
            <person name="Sanyal K."/>
            <person name="Lundeberg J."/>
            <person name="Nystedt B."/>
            <person name="Boekhout T."/>
            <person name="Dawson T.L. Jr."/>
            <person name="Heitman J."/>
            <person name="Scheynius A."/>
            <person name="Lehtioe J."/>
        </authorList>
    </citation>
    <scope>NUCLEOTIDE SEQUENCE [LARGE SCALE GENOMIC DNA]</scope>
    <source>
        <strain evidence="8">ATCC 42132</strain>
    </source>
</reference>
<evidence type="ECO:0000256" key="6">
    <source>
        <dbReference type="SAM" id="Phobius"/>
    </source>
</evidence>
<feature type="transmembrane region" description="Helical" evidence="6">
    <location>
        <begin position="64"/>
        <end position="86"/>
    </location>
</feature>
<evidence type="ECO:0000256" key="4">
    <source>
        <dbReference type="ARBA" id="ARBA00022989"/>
    </source>
</evidence>
<dbReference type="OrthoDB" id="2436667at2759"/>
<comment type="similarity">
    <text evidence="2">Belongs to the OXA1/ALB3/YidC family.</text>
</comment>
<protein>
    <submittedName>
        <fullName evidence="7">Similar to S.cerevisiae protein COX18 (Protein required for membrane insertion of C-terminus of Cox2p)</fullName>
    </submittedName>
</protein>
<comment type="subcellular location">
    <subcellularLocation>
        <location evidence="1">Membrane</location>
        <topology evidence="1">Multi-pass membrane protein</topology>
    </subcellularLocation>
</comment>
<name>A0A1M8ACG6_MALS4</name>
<feature type="transmembrane region" description="Helical" evidence="6">
    <location>
        <begin position="240"/>
        <end position="260"/>
    </location>
</feature>
<accession>A0A1M8ACG6</accession>
<keyword evidence="8" id="KW-1185">Reference proteome</keyword>
<dbReference type="GO" id="GO:0033617">
    <property type="term" value="P:mitochondrial respiratory chain complex IV assembly"/>
    <property type="evidence" value="ECO:0007669"/>
    <property type="project" value="TreeGrafter"/>
</dbReference>
<dbReference type="Proteomes" id="UP000186303">
    <property type="component" value="Chromosome 8"/>
</dbReference>
<dbReference type="VEuPathDB" id="FungiDB:MSYG_4474"/>
<dbReference type="GO" id="GO:0005743">
    <property type="term" value="C:mitochondrial inner membrane"/>
    <property type="evidence" value="ECO:0007669"/>
    <property type="project" value="TreeGrafter"/>
</dbReference>
<dbReference type="PANTHER" id="PTHR12428:SF65">
    <property type="entry name" value="CYTOCHROME C OXIDASE ASSEMBLY PROTEIN COX18, MITOCHONDRIAL"/>
    <property type="match status" value="1"/>
</dbReference>
<dbReference type="InterPro" id="IPR001708">
    <property type="entry name" value="YidC/ALB3/OXA1/COX18"/>
</dbReference>
<sequence length="338" mass="38412">MLHHAAGIRMGYSCNLLARPGSIRRFNHTLTGNTFFGMLDPFARHLVQIPELVGLLDVGLAHPYTYSVMGMTVILRSLVTLPVAFWQKRRTDRLSNIVLPEFRVWKQQIPASIWHRASMEGSPSPEDEQQVQRKIRKSLSQKWKHLIMLYNCSPTKTAFVSMAIHIPLFLMVSWLLRQGAVLDATPLINEIIPWWSPDEVFSVQAENTRQLLLDKGLDPGLADRLTKLGGPTLADRDPTFIMPLVCGSLNMVNVEIVNWMRQRQRLHEMDLGLNELPESQQQEEPLRARLMSNILRISAIASIPIACQVPSVLLVYWSTSSLITFAQHVYFAREDAKG</sequence>
<evidence type="ECO:0000256" key="5">
    <source>
        <dbReference type="ARBA" id="ARBA00023136"/>
    </source>
</evidence>
<keyword evidence="4 6" id="KW-1133">Transmembrane helix</keyword>
<dbReference type="EMBL" id="LT671828">
    <property type="protein sequence ID" value="SHO80119.1"/>
    <property type="molecule type" value="Genomic_DNA"/>
</dbReference>
<evidence type="ECO:0000256" key="3">
    <source>
        <dbReference type="ARBA" id="ARBA00022692"/>
    </source>
</evidence>
<keyword evidence="5 6" id="KW-0472">Membrane</keyword>
<organism evidence="7 8">
    <name type="scientific">Malassezia sympodialis (strain ATCC 42132)</name>
    <name type="common">Atopic eczema-associated yeast</name>
    <dbReference type="NCBI Taxonomy" id="1230383"/>
    <lineage>
        <taxon>Eukaryota</taxon>
        <taxon>Fungi</taxon>
        <taxon>Dikarya</taxon>
        <taxon>Basidiomycota</taxon>
        <taxon>Ustilaginomycotina</taxon>
        <taxon>Malasseziomycetes</taxon>
        <taxon>Malasseziales</taxon>
        <taxon>Malasseziaceae</taxon>
        <taxon>Malassezia</taxon>
    </lineage>
</organism>
<evidence type="ECO:0000256" key="1">
    <source>
        <dbReference type="ARBA" id="ARBA00004141"/>
    </source>
</evidence>
<evidence type="ECO:0000313" key="7">
    <source>
        <dbReference type="EMBL" id="SHO80119.1"/>
    </source>
</evidence>
<evidence type="ECO:0000256" key="2">
    <source>
        <dbReference type="ARBA" id="ARBA00009877"/>
    </source>
</evidence>
<dbReference type="GO" id="GO:0032977">
    <property type="term" value="F:membrane insertase activity"/>
    <property type="evidence" value="ECO:0007669"/>
    <property type="project" value="InterPro"/>
</dbReference>
<dbReference type="GO" id="GO:0032979">
    <property type="term" value="P:protein insertion into mitochondrial inner membrane from matrix"/>
    <property type="evidence" value="ECO:0007669"/>
    <property type="project" value="TreeGrafter"/>
</dbReference>
<dbReference type="STRING" id="1230383.A0A1M8ACG6"/>
<gene>
    <name evidence="7" type="ORF">MSYG_4474</name>
</gene>
<feature type="transmembrane region" description="Helical" evidence="6">
    <location>
        <begin position="294"/>
        <end position="317"/>
    </location>
</feature>
<evidence type="ECO:0000313" key="8">
    <source>
        <dbReference type="Proteomes" id="UP000186303"/>
    </source>
</evidence>
<dbReference type="PANTHER" id="PTHR12428">
    <property type="entry name" value="OXA1"/>
    <property type="match status" value="1"/>
</dbReference>
<keyword evidence="3 6" id="KW-0812">Transmembrane</keyword>
<dbReference type="OMA" id="VWAKNRQ"/>